<dbReference type="GO" id="GO:0016301">
    <property type="term" value="F:kinase activity"/>
    <property type="evidence" value="ECO:0007669"/>
    <property type="project" value="UniProtKB-KW"/>
</dbReference>
<keyword evidence="6" id="KW-0046">Antibiotic resistance</keyword>
<accession>A0A6P0H1C1</accession>
<evidence type="ECO:0000256" key="2">
    <source>
        <dbReference type="ARBA" id="ARBA00022679"/>
    </source>
</evidence>
<dbReference type="AlphaFoldDB" id="A0A6P0H1C1"/>
<evidence type="ECO:0000313" key="10">
    <source>
        <dbReference type="EMBL" id="NEN49351.1"/>
    </source>
</evidence>
<feature type="compositionally biased region" description="Basic residues" evidence="7">
    <location>
        <begin position="42"/>
        <end position="52"/>
    </location>
</feature>
<dbReference type="InterPro" id="IPR011009">
    <property type="entry name" value="Kinase-like_dom_sf"/>
</dbReference>
<keyword evidence="11" id="KW-1185">Reference proteome</keyword>
<feature type="domain" description="Aminoglycoside phosphotransferase" evidence="8">
    <location>
        <begin position="112"/>
        <end position="326"/>
    </location>
</feature>
<sequence length="338" mass="36324">MSPAVGEHPHPAGRADDAGRRASPDQDRHDGPRPGAPPGQRAVHRPRVRSARLVRPSPRSVSRAWRRSCQDRRVLYSGPPPEPVVLPPVVRALAGADPATAVWQNEAGGVIWQLGSGTGRRFVKWAPAGSGLPIVREAERLRWASRCSPVPVVLDAGSDADGDWLLTAGLPGDSAVAARWRADPLTAVRAIGAGLRALHDALPAGACPFDWTAATRLVDVHRRADVLRPASWHPVHAALSVPEVLARLADVPEDDRLVVCHGDACAPNTLIGDDGSWSGHVDLGSLGLADRWADLAVATWSTQWNYGPGWERPLLDAYGIEPDAERTDYYRLLWDAGP</sequence>
<keyword evidence="2 10" id="KW-0808">Transferase</keyword>
<keyword evidence="4" id="KW-0418">Kinase</keyword>
<dbReference type="CDD" id="cd05150">
    <property type="entry name" value="APH"/>
    <property type="match status" value="1"/>
</dbReference>
<evidence type="ECO:0000256" key="6">
    <source>
        <dbReference type="ARBA" id="ARBA00023251"/>
    </source>
</evidence>
<evidence type="ECO:0000313" key="9">
    <source>
        <dbReference type="EMBL" id="NEK92584.1"/>
    </source>
</evidence>
<reference evidence="10 12" key="2">
    <citation type="submission" date="2020-02" db="EMBL/GenBank/DDBJ databases">
        <title>The WGS of Modestobacter muralis DSM 100205.</title>
        <authorList>
            <person name="Jiang Z."/>
        </authorList>
    </citation>
    <scope>NUCLEOTIDE SEQUENCE [LARGE SCALE GENOMIC DNA]</scope>
    <source>
        <strain evidence="10 12">DSM 100205</strain>
    </source>
</reference>
<dbReference type="Proteomes" id="UP000471152">
    <property type="component" value="Unassembled WGS sequence"/>
</dbReference>
<dbReference type="GO" id="GO:0005524">
    <property type="term" value="F:ATP binding"/>
    <property type="evidence" value="ECO:0007669"/>
    <property type="project" value="UniProtKB-KW"/>
</dbReference>
<dbReference type="Gene3D" id="3.90.1200.10">
    <property type="match status" value="1"/>
</dbReference>
<protein>
    <submittedName>
        <fullName evidence="10">Aminoglycoside 3'-phosphotransferase</fullName>
    </submittedName>
</protein>
<dbReference type="GO" id="GO:0016773">
    <property type="term" value="F:phosphotransferase activity, alcohol group as acceptor"/>
    <property type="evidence" value="ECO:0007669"/>
    <property type="project" value="InterPro"/>
</dbReference>
<comment type="similarity">
    <text evidence="1">Belongs to the aminoglycoside phosphotransferase family.</text>
</comment>
<dbReference type="InterPro" id="IPR002575">
    <property type="entry name" value="Aminoglycoside_PTrfase"/>
</dbReference>
<feature type="compositionally biased region" description="Basic and acidic residues" evidence="7">
    <location>
        <begin position="7"/>
        <end position="32"/>
    </location>
</feature>
<dbReference type="EMBL" id="JAAGWH010000001">
    <property type="protein sequence ID" value="NEK92584.1"/>
    <property type="molecule type" value="Genomic_DNA"/>
</dbReference>
<reference evidence="9 11" key="1">
    <citation type="submission" date="2020-01" db="EMBL/GenBank/DDBJ databases">
        <title>the WGS Modestobacter muralis CPCC 204518.</title>
        <authorList>
            <person name="Jiang Z."/>
        </authorList>
    </citation>
    <scope>NUCLEOTIDE SEQUENCE [LARGE SCALE GENOMIC DNA]</scope>
    <source>
        <strain evidence="9 11">DSM 100205</strain>
    </source>
</reference>
<feature type="compositionally biased region" description="Low complexity" evidence="7">
    <location>
        <begin position="53"/>
        <end position="63"/>
    </location>
</feature>
<keyword evidence="3" id="KW-0547">Nucleotide-binding</keyword>
<keyword evidence="5" id="KW-0067">ATP-binding</keyword>
<dbReference type="Gene3D" id="3.30.200.20">
    <property type="entry name" value="Phosphorylase Kinase, domain 1"/>
    <property type="match status" value="1"/>
</dbReference>
<evidence type="ECO:0000259" key="8">
    <source>
        <dbReference type="Pfam" id="PF01636"/>
    </source>
</evidence>
<dbReference type="GO" id="GO:0046677">
    <property type="term" value="P:response to antibiotic"/>
    <property type="evidence" value="ECO:0007669"/>
    <property type="project" value="UniProtKB-KW"/>
</dbReference>
<gene>
    <name evidence="10" type="ORF">G3R41_00130</name>
    <name evidence="9" type="ORF">GCU67_00130</name>
</gene>
<dbReference type="SUPFAM" id="SSF56112">
    <property type="entry name" value="Protein kinase-like (PK-like)"/>
    <property type="match status" value="1"/>
</dbReference>
<evidence type="ECO:0000313" key="12">
    <source>
        <dbReference type="Proteomes" id="UP000471152"/>
    </source>
</evidence>
<dbReference type="EMBL" id="JAAGWB010000001">
    <property type="protein sequence ID" value="NEN49351.1"/>
    <property type="molecule type" value="Genomic_DNA"/>
</dbReference>
<evidence type="ECO:0000256" key="5">
    <source>
        <dbReference type="ARBA" id="ARBA00022840"/>
    </source>
</evidence>
<organism evidence="10 12">
    <name type="scientific">Modestobacter muralis</name>
    <dbReference type="NCBI Taxonomy" id="1608614"/>
    <lineage>
        <taxon>Bacteria</taxon>
        <taxon>Bacillati</taxon>
        <taxon>Actinomycetota</taxon>
        <taxon>Actinomycetes</taxon>
        <taxon>Geodermatophilales</taxon>
        <taxon>Geodermatophilaceae</taxon>
        <taxon>Modestobacter</taxon>
    </lineage>
</organism>
<dbReference type="Pfam" id="PF01636">
    <property type="entry name" value="APH"/>
    <property type="match status" value="1"/>
</dbReference>
<evidence type="ECO:0000256" key="1">
    <source>
        <dbReference type="ARBA" id="ARBA00006219"/>
    </source>
</evidence>
<name>A0A6P0H1C1_9ACTN</name>
<comment type="caution">
    <text evidence="10">The sequence shown here is derived from an EMBL/GenBank/DDBJ whole genome shotgun (WGS) entry which is preliminary data.</text>
</comment>
<dbReference type="Proteomes" id="UP000468828">
    <property type="component" value="Unassembled WGS sequence"/>
</dbReference>
<dbReference type="InterPro" id="IPR024165">
    <property type="entry name" value="Kan/Strep_kinase"/>
</dbReference>
<evidence type="ECO:0000313" key="11">
    <source>
        <dbReference type="Proteomes" id="UP000468828"/>
    </source>
</evidence>
<feature type="region of interest" description="Disordered" evidence="7">
    <location>
        <begin position="1"/>
        <end position="64"/>
    </location>
</feature>
<proteinExistence type="inferred from homology"/>
<evidence type="ECO:0000256" key="4">
    <source>
        <dbReference type="ARBA" id="ARBA00022777"/>
    </source>
</evidence>
<evidence type="ECO:0000256" key="3">
    <source>
        <dbReference type="ARBA" id="ARBA00022741"/>
    </source>
</evidence>
<evidence type="ECO:0000256" key="7">
    <source>
        <dbReference type="SAM" id="MobiDB-lite"/>
    </source>
</evidence>